<evidence type="ECO:0000256" key="5">
    <source>
        <dbReference type="SAM" id="MobiDB-lite"/>
    </source>
</evidence>
<dbReference type="GO" id="GO:0032259">
    <property type="term" value="P:methylation"/>
    <property type="evidence" value="ECO:0007669"/>
    <property type="project" value="UniProtKB-KW"/>
</dbReference>
<gene>
    <name evidence="7" type="ORF">B0T16DRAFT_188134</name>
</gene>
<dbReference type="PANTHER" id="PTHR43397">
    <property type="entry name" value="ERGOTHIONEINE BIOSYNTHESIS PROTEIN 1"/>
    <property type="match status" value="1"/>
</dbReference>
<keyword evidence="3" id="KW-0808">Transferase</keyword>
<feature type="compositionally biased region" description="Basic and acidic residues" evidence="5">
    <location>
        <begin position="21"/>
        <end position="31"/>
    </location>
</feature>
<keyword evidence="2" id="KW-0489">Methyltransferase</keyword>
<evidence type="ECO:0000313" key="7">
    <source>
        <dbReference type="EMBL" id="KAK0643714.1"/>
    </source>
</evidence>
<proteinExistence type="inferred from homology"/>
<dbReference type="InterPro" id="IPR029063">
    <property type="entry name" value="SAM-dependent_MTases_sf"/>
</dbReference>
<dbReference type="AlphaFoldDB" id="A0AA40CNP3"/>
<evidence type="ECO:0000256" key="3">
    <source>
        <dbReference type="ARBA" id="ARBA00022679"/>
    </source>
</evidence>
<evidence type="ECO:0000256" key="1">
    <source>
        <dbReference type="ARBA" id="ARBA00008361"/>
    </source>
</evidence>
<organism evidence="7 8">
    <name type="scientific">Cercophora newfieldiana</name>
    <dbReference type="NCBI Taxonomy" id="92897"/>
    <lineage>
        <taxon>Eukaryota</taxon>
        <taxon>Fungi</taxon>
        <taxon>Dikarya</taxon>
        <taxon>Ascomycota</taxon>
        <taxon>Pezizomycotina</taxon>
        <taxon>Sordariomycetes</taxon>
        <taxon>Sordariomycetidae</taxon>
        <taxon>Sordariales</taxon>
        <taxon>Lasiosphaeriaceae</taxon>
        <taxon>Cercophora</taxon>
    </lineage>
</organism>
<dbReference type="InterPro" id="IPR017805">
    <property type="entry name" value="SAM_MeTrfase_EasF-type_put"/>
</dbReference>
<dbReference type="InterPro" id="IPR051128">
    <property type="entry name" value="EgtD_Methyltrsf_superfamily"/>
</dbReference>
<dbReference type="Gene3D" id="3.40.50.150">
    <property type="entry name" value="Vaccinia Virus protein VP39"/>
    <property type="match status" value="1"/>
</dbReference>
<sequence length="393" mass="44404">MPLLQSPRNDMSTTNQLENPKVGEPRDNPIDITDIRRPALSNSKALENDIINGLLQPQHKKTLPSLLLWDEEGQRLFNKIIFNPRYYPYRAETNLLAHFTVNIARTIVSSAPDIIIEFGSPSTRKTIPLLFALDRLLTTSITYYTLDVDPVQLEKSLLDLHKLTELRNIKVRGLVGTYDDGAHWLAQHSPQPPRTAILWFGSTICNFDKEEGGELLGSFLKASDADNFCGALIAVDGCQDGERVNTAYNLPDGDTSNRILHAVDAASQLLSKDCANASEVENFFNRESWCFQGGCSREEGLQYDTCVAPLRDVSVTLRRQRIYVEVGERVRVITSRKWTVDEIVEVSKRQGLVISETWKDKGINYGLYWLQPNSEEHCDEADIDAHRQGMRAR</sequence>
<dbReference type="Proteomes" id="UP001174936">
    <property type="component" value="Unassembled WGS sequence"/>
</dbReference>
<keyword evidence="8" id="KW-1185">Reference proteome</keyword>
<protein>
    <recommendedName>
        <fullName evidence="6">Histidine-specific methyltransferase SAM-dependent domain-containing protein</fullName>
    </recommendedName>
</protein>
<dbReference type="InterPro" id="IPR017804">
    <property type="entry name" value="MeTrfase_EgtD-like"/>
</dbReference>
<reference evidence="7" key="1">
    <citation type="submission" date="2023-06" db="EMBL/GenBank/DDBJ databases">
        <title>Genome-scale phylogeny and comparative genomics of the fungal order Sordariales.</title>
        <authorList>
            <consortium name="Lawrence Berkeley National Laboratory"/>
            <person name="Hensen N."/>
            <person name="Bonometti L."/>
            <person name="Westerberg I."/>
            <person name="Brannstrom I.O."/>
            <person name="Guillou S."/>
            <person name="Cros-Aarteil S."/>
            <person name="Calhoun S."/>
            <person name="Haridas S."/>
            <person name="Kuo A."/>
            <person name="Mondo S."/>
            <person name="Pangilinan J."/>
            <person name="Riley R."/>
            <person name="Labutti K."/>
            <person name="Andreopoulos B."/>
            <person name="Lipzen A."/>
            <person name="Chen C."/>
            <person name="Yanf M."/>
            <person name="Daum C."/>
            <person name="Ng V."/>
            <person name="Clum A."/>
            <person name="Steindorff A."/>
            <person name="Ohm R."/>
            <person name="Martin F."/>
            <person name="Silar P."/>
            <person name="Natvig D."/>
            <person name="Lalanne C."/>
            <person name="Gautier V."/>
            <person name="Ament-Velasquez S.L."/>
            <person name="Kruys A."/>
            <person name="Hutchinson M.I."/>
            <person name="Powell A.J."/>
            <person name="Barry K."/>
            <person name="Miller A.N."/>
            <person name="Grigoriev I.V."/>
            <person name="Debuchy R."/>
            <person name="Gladieux P."/>
            <person name="Thoren M.H."/>
            <person name="Johannesson H."/>
        </authorList>
    </citation>
    <scope>NUCLEOTIDE SEQUENCE</scope>
    <source>
        <strain evidence="7">SMH2532-1</strain>
    </source>
</reference>
<name>A0AA40CNP3_9PEZI</name>
<dbReference type="PIRSF" id="PIRSF018005">
    <property type="entry name" value="UCP018005"/>
    <property type="match status" value="1"/>
</dbReference>
<evidence type="ECO:0000256" key="4">
    <source>
        <dbReference type="ARBA" id="ARBA00022691"/>
    </source>
</evidence>
<dbReference type="PANTHER" id="PTHR43397:SF2">
    <property type="entry name" value="HISTIDINE-SPECIFIC METHYLTRANSFERASE SAM-DEPENDENT DOMAIN-CONTAINING PROTEIN"/>
    <property type="match status" value="1"/>
</dbReference>
<accession>A0AA40CNP3</accession>
<keyword evidence="4" id="KW-0949">S-adenosyl-L-methionine</keyword>
<comment type="similarity">
    <text evidence="1">Belongs to the methyltransferase superfamily.</text>
</comment>
<dbReference type="EMBL" id="JAULSV010000005">
    <property type="protein sequence ID" value="KAK0643714.1"/>
    <property type="molecule type" value="Genomic_DNA"/>
</dbReference>
<feature type="compositionally biased region" description="Polar residues" evidence="5">
    <location>
        <begin position="1"/>
        <end position="18"/>
    </location>
</feature>
<dbReference type="GO" id="GO:0008168">
    <property type="term" value="F:methyltransferase activity"/>
    <property type="evidence" value="ECO:0007669"/>
    <property type="project" value="UniProtKB-KW"/>
</dbReference>
<evidence type="ECO:0000259" key="6">
    <source>
        <dbReference type="Pfam" id="PF10017"/>
    </source>
</evidence>
<feature type="domain" description="Histidine-specific methyltransferase SAM-dependent" evidence="6">
    <location>
        <begin position="47"/>
        <end position="371"/>
    </location>
</feature>
<dbReference type="InterPro" id="IPR019257">
    <property type="entry name" value="MeTrfase_dom"/>
</dbReference>
<evidence type="ECO:0000313" key="8">
    <source>
        <dbReference type="Proteomes" id="UP001174936"/>
    </source>
</evidence>
<evidence type="ECO:0000256" key="2">
    <source>
        <dbReference type="ARBA" id="ARBA00022603"/>
    </source>
</evidence>
<comment type="caution">
    <text evidence="7">The sequence shown here is derived from an EMBL/GenBank/DDBJ whole genome shotgun (WGS) entry which is preliminary data.</text>
</comment>
<dbReference type="Pfam" id="PF10017">
    <property type="entry name" value="Methyltransf_33"/>
    <property type="match status" value="1"/>
</dbReference>
<feature type="region of interest" description="Disordered" evidence="5">
    <location>
        <begin position="1"/>
        <end position="31"/>
    </location>
</feature>
<dbReference type="NCBIfam" id="TIGR03439">
    <property type="entry name" value="methyl_EasF"/>
    <property type="match status" value="1"/>
</dbReference>